<evidence type="ECO:0008006" key="2">
    <source>
        <dbReference type="Google" id="ProtNLM"/>
    </source>
</evidence>
<accession>Q478M4</accession>
<gene>
    <name evidence="1" type="ordered locus">Daro_3980</name>
</gene>
<name>Q478M4_DECAR</name>
<dbReference type="eggNOG" id="COG0374">
    <property type="taxonomic scope" value="Bacteria"/>
</dbReference>
<protein>
    <recommendedName>
        <fullName evidence="2">Ni,Fe-hydrogenase I large subunit</fullName>
    </recommendedName>
</protein>
<sequence length="308" mass="33275">MNSAGLLKVRAQLKHGRLQDLEVILKRPSVTRLFIGQLPDAVVKTVPYLFTLCAHAQRAAAQAAVAAAQNELPRASDSAELWLEVLHENLWRLLLDWPPALGLHAEKAAFIAWRNARQSDDFLETTQKLLRETLRPLADKCLENLVGRTTEEVAPELAGPGLSATAVLAPGPWLAYWQGVASEMPGLPRPVSIRSVFQARLAELEAAARALADHTPFPIASAGGDGWGVAQTLTARGVLTHAVHVVDGKVANYRVQAPTDGFFADAGALSSLLENCRFASLDQAKQVLNQAILALDPCLPYVVELRDA</sequence>
<proteinExistence type="predicted"/>
<dbReference type="KEGG" id="dar:Daro_3980"/>
<reference evidence="1" key="1">
    <citation type="submission" date="2005-08" db="EMBL/GenBank/DDBJ databases">
        <title>Complete sequence of Dechloromonas aromatica RCB.</title>
        <authorList>
            <person name="Salinero K.K."/>
            <person name="Copeland A."/>
            <person name="Lucas S."/>
            <person name="Lapidus A."/>
            <person name="Barry K."/>
            <person name="Detter J.C."/>
            <person name="Glavina T."/>
            <person name="Hammon N."/>
            <person name="Israni S."/>
            <person name="Pitluck S."/>
            <person name="Di Bartolo G."/>
            <person name="Trong S."/>
            <person name="Schmutz J."/>
            <person name="Larimer F."/>
            <person name="Land M."/>
            <person name="Ivanova N."/>
            <person name="Richardson P."/>
        </authorList>
    </citation>
    <scope>NUCLEOTIDE SEQUENCE</scope>
    <source>
        <strain evidence="1">RCB</strain>
    </source>
</reference>
<dbReference type="OrthoDB" id="9157196at2"/>
<dbReference type="Gene3D" id="1.10.645.10">
    <property type="entry name" value="Cytochrome-c3 Hydrogenase, chain B"/>
    <property type="match status" value="1"/>
</dbReference>
<dbReference type="HOGENOM" id="CLU_054514_0_0_4"/>
<dbReference type="SUPFAM" id="SSF56762">
    <property type="entry name" value="HydB/Nqo4-like"/>
    <property type="match status" value="1"/>
</dbReference>
<dbReference type="AlphaFoldDB" id="Q478M4"/>
<dbReference type="EMBL" id="CP000089">
    <property type="protein sequence ID" value="AAZ48707.1"/>
    <property type="molecule type" value="Genomic_DNA"/>
</dbReference>
<dbReference type="STRING" id="159087.Daro_3980"/>
<organism evidence="1">
    <name type="scientific">Dechloromonas aromatica (strain RCB)</name>
    <dbReference type="NCBI Taxonomy" id="159087"/>
    <lineage>
        <taxon>Bacteria</taxon>
        <taxon>Pseudomonadati</taxon>
        <taxon>Pseudomonadota</taxon>
        <taxon>Betaproteobacteria</taxon>
        <taxon>Rhodocyclales</taxon>
        <taxon>Azonexaceae</taxon>
        <taxon>Dechloromonas</taxon>
    </lineage>
</organism>
<evidence type="ECO:0000313" key="1">
    <source>
        <dbReference type="EMBL" id="AAZ48707.1"/>
    </source>
</evidence>
<dbReference type="InterPro" id="IPR029014">
    <property type="entry name" value="NiFe-Hase_large"/>
</dbReference>